<organism evidence="3 4">
    <name type="scientific">Lederbergia ruris</name>
    <dbReference type="NCBI Taxonomy" id="217495"/>
    <lineage>
        <taxon>Bacteria</taxon>
        <taxon>Bacillati</taxon>
        <taxon>Bacillota</taxon>
        <taxon>Bacilli</taxon>
        <taxon>Bacillales</taxon>
        <taxon>Bacillaceae</taxon>
        <taxon>Lederbergia</taxon>
    </lineage>
</organism>
<evidence type="ECO:0000313" key="3">
    <source>
        <dbReference type="EMBL" id="GIN59760.1"/>
    </source>
</evidence>
<dbReference type="EMBL" id="BORB01000059">
    <property type="protein sequence ID" value="GIN59760.1"/>
    <property type="molecule type" value="Genomic_DNA"/>
</dbReference>
<evidence type="ECO:0000256" key="2">
    <source>
        <dbReference type="SAM" id="MobiDB-lite"/>
    </source>
</evidence>
<feature type="region of interest" description="Disordered" evidence="2">
    <location>
        <begin position="37"/>
        <end position="79"/>
    </location>
</feature>
<dbReference type="InterPro" id="IPR017524">
    <property type="entry name" value="SASP_thioredoxin-like"/>
</dbReference>
<accession>A0ABQ4KP95</accession>
<dbReference type="NCBIfam" id="TIGR03090">
    <property type="entry name" value="SASP_tlp"/>
    <property type="match status" value="1"/>
</dbReference>
<feature type="compositionally biased region" description="Basic and acidic residues" evidence="2">
    <location>
        <begin position="43"/>
        <end position="71"/>
    </location>
</feature>
<dbReference type="Proteomes" id="UP000679950">
    <property type="component" value="Unassembled WGS sequence"/>
</dbReference>
<dbReference type="RefSeq" id="WP_158323642.1">
    <property type="nucleotide sequence ID" value="NZ_BORB01000059.1"/>
</dbReference>
<proteinExistence type="evidence at transcript level"/>
<comment type="similarity">
    <text evidence="1">Belongs to the Tlp family.</text>
</comment>
<comment type="induction">
    <text evidence="1">Expressed only in the forespore compartment of sporulating cells.</text>
</comment>
<evidence type="ECO:0000256" key="1">
    <source>
        <dbReference type="HAMAP-Rule" id="MF_01506"/>
    </source>
</evidence>
<dbReference type="HAMAP" id="MF_01506">
    <property type="entry name" value="Tlp"/>
    <property type="match status" value="1"/>
</dbReference>
<reference evidence="3 4" key="1">
    <citation type="submission" date="2021-03" db="EMBL/GenBank/DDBJ databases">
        <title>Antimicrobial resistance genes in bacteria isolated from Japanese honey, and their potential for conferring macrolide and lincosamide resistance in the American foulbrood pathogen Paenibacillus larvae.</title>
        <authorList>
            <person name="Okamoto M."/>
            <person name="Kumagai M."/>
            <person name="Kanamori H."/>
            <person name="Takamatsu D."/>
        </authorList>
    </citation>
    <scope>NUCLEOTIDE SEQUENCE [LARGE SCALE GENOMIC DNA]</scope>
    <source>
        <strain evidence="3 4">J8TS2</strain>
    </source>
</reference>
<dbReference type="Pfam" id="PF19824">
    <property type="entry name" value="Tlp"/>
    <property type="match status" value="1"/>
</dbReference>
<evidence type="ECO:0000313" key="4">
    <source>
        <dbReference type="Proteomes" id="UP000679950"/>
    </source>
</evidence>
<comment type="caution">
    <text evidence="3">The sequence shown here is derived from an EMBL/GenBank/DDBJ whole genome shotgun (WGS) entry which is preliminary data.</text>
</comment>
<keyword evidence="1" id="KW-0749">Sporulation</keyword>
<name>A0ABQ4KP95_9BACI</name>
<keyword evidence="4" id="KW-1185">Reference proteome</keyword>
<sequence length="79" mass="9349">MANDKYQPKPDDRSDNVEKLQEMIHNTIDNMEEAEATMEFSDGEQREKISKKNEKRRQSLEGMREELKDEAAAQENQYK</sequence>
<protein>
    <recommendedName>
        <fullName evidence="1">Small, acid-soluble spore protein Tlp</fullName>
    </recommendedName>
</protein>
<comment type="subcellular location">
    <subcellularLocation>
        <location evidence="1">Spore core</location>
    </subcellularLocation>
</comment>
<gene>
    <name evidence="1 3" type="primary">tlp</name>
    <name evidence="3" type="ORF">J8TS2_40790</name>
</gene>